<comment type="caution">
    <text evidence="8">The sequence shown here is derived from an EMBL/GenBank/DDBJ whole genome shotgun (WGS) entry which is preliminary data.</text>
</comment>
<feature type="region of interest" description="Disordered" evidence="6">
    <location>
        <begin position="770"/>
        <end position="834"/>
    </location>
</feature>
<dbReference type="GO" id="GO:0032934">
    <property type="term" value="F:sterol binding"/>
    <property type="evidence" value="ECO:0007669"/>
    <property type="project" value="TreeGrafter"/>
</dbReference>
<evidence type="ECO:0000256" key="2">
    <source>
        <dbReference type="ARBA" id="ARBA00006582"/>
    </source>
</evidence>
<dbReference type="GO" id="GO:0005886">
    <property type="term" value="C:plasma membrane"/>
    <property type="evidence" value="ECO:0007669"/>
    <property type="project" value="TreeGrafter"/>
</dbReference>
<keyword evidence="3" id="KW-0812">Transmembrane</keyword>
<feature type="compositionally biased region" description="Low complexity" evidence="6">
    <location>
        <begin position="133"/>
        <end position="143"/>
    </location>
</feature>
<dbReference type="InterPro" id="IPR004182">
    <property type="entry name" value="GRAM"/>
</dbReference>
<evidence type="ECO:0000313" key="8">
    <source>
        <dbReference type="EMBL" id="KAF2100954.1"/>
    </source>
</evidence>
<dbReference type="InterPro" id="IPR011993">
    <property type="entry name" value="PH-like_dom_sf"/>
</dbReference>
<evidence type="ECO:0000256" key="6">
    <source>
        <dbReference type="SAM" id="MobiDB-lite"/>
    </source>
</evidence>
<keyword evidence="5" id="KW-0472">Membrane</keyword>
<feature type="compositionally biased region" description="Low complexity" evidence="6">
    <location>
        <begin position="32"/>
        <end position="48"/>
    </location>
</feature>
<feature type="region of interest" description="Disordered" evidence="6">
    <location>
        <begin position="1"/>
        <end position="190"/>
    </location>
</feature>
<name>A0A9P4IKE9_9PEZI</name>
<dbReference type="Proteomes" id="UP000799772">
    <property type="component" value="Unassembled WGS sequence"/>
</dbReference>
<evidence type="ECO:0000313" key="9">
    <source>
        <dbReference type="Proteomes" id="UP000799772"/>
    </source>
</evidence>
<evidence type="ECO:0000256" key="1">
    <source>
        <dbReference type="ARBA" id="ARBA00004167"/>
    </source>
</evidence>
<evidence type="ECO:0000256" key="3">
    <source>
        <dbReference type="ARBA" id="ARBA00022692"/>
    </source>
</evidence>
<feature type="compositionally biased region" description="Polar residues" evidence="6">
    <location>
        <begin position="281"/>
        <end position="304"/>
    </location>
</feature>
<dbReference type="PANTHER" id="PTHR23319:SF4">
    <property type="entry name" value="GRAM DOMAIN CONTAINING 1B, ISOFORM E"/>
    <property type="match status" value="1"/>
</dbReference>
<dbReference type="EMBL" id="ML978124">
    <property type="protein sequence ID" value="KAF2100954.1"/>
    <property type="molecule type" value="Genomic_DNA"/>
</dbReference>
<evidence type="ECO:0000256" key="4">
    <source>
        <dbReference type="ARBA" id="ARBA00022989"/>
    </source>
</evidence>
<dbReference type="GO" id="GO:0140268">
    <property type="term" value="C:endoplasmic reticulum-plasma membrane contact site"/>
    <property type="evidence" value="ECO:0007669"/>
    <property type="project" value="TreeGrafter"/>
</dbReference>
<dbReference type="Gene3D" id="2.30.29.30">
    <property type="entry name" value="Pleckstrin-homology domain (PH domain)/Phosphotyrosine-binding domain (PTB)"/>
    <property type="match status" value="1"/>
</dbReference>
<evidence type="ECO:0000259" key="7">
    <source>
        <dbReference type="PROSITE" id="PS51778"/>
    </source>
</evidence>
<dbReference type="GO" id="GO:0032366">
    <property type="term" value="P:intracellular sterol transport"/>
    <property type="evidence" value="ECO:0007669"/>
    <property type="project" value="TreeGrafter"/>
</dbReference>
<feature type="region of interest" description="Disordered" evidence="6">
    <location>
        <begin position="422"/>
        <end position="470"/>
    </location>
</feature>
<feature type="compositionally biased region" description="Low complexity" evidence="6">
    <location>
        <begin position="451"/>
        <end position="462"/>
    </location>
</feature>
<dbReference type="AlphaFoldDB" id="A0A9P4IKE9"/>
<dbReference type="OrthoDB" id="2162691at2759"/>
<dbReference type="GO" id="GO:0120015">
    <property type="term" value="F:sterol transfer activity"/>
    <property type="evidence" value="ECO:0007669"/>
    <property type="project" value="TreeGrafter"/>
</dbReference>
<gene>
    <name evidence="8" type="ORF">NA57DRAFT_74551</name>
</gene>
<dbReference type="Pfam" id="PF02893">
    <property type="entry name" value="GRAM"/>
    <property type="match status" value="1"/>
</dbReference>
<dbReference type="GO" id="GO:0005739">
    <property type="term" value="C:mitochondrion"/>
    <property type="evidence" value="ECO:0007669"/>
    <property type="project" value="TreeGrafter"/>
</dbReference>
<dbReference type="InterPro" id="IPR051482">
    <property type="entry name" value="Cholesterol_transport"/>
</dbReference>
<comment type="similarity">
    <text evidence="2">Belongs to the YSP2 family.</text>
</comment>
<feature type="compositionally biased region" description="Acidic residues" evidence="6">
    <location>
        <begin position="784"/>
        <end position="808"/>
    </location>
</feature>
<keyword evidence="9" id="KW-1185">Reference proteome</keyword>
<dbReference type="InterPro" id="IPR031968">
    <property type="entry name" value="VASt"/>
</dbReference>
<feature type="compositionally biased region" description="Polar residues" evidence="6">
    <location>
        <begin position="422"/>
        <end position="433"/>
    </location>
</feature>
<keyword evidence="4" id="KW-1133">Transmembrane helix</keyword>
<reference evidence="8" key="1">
    <citation type="journal article" date="2020" name="Stud. Mycol.">
        <title>101 Dothideomycetes genomes: a test case for predicting lifestyles and emergence of pathogens.</title>
        <authorList>
            <person name="Haridas S."/>
            <person name="Albert R."/>
            <person name="Binder M."/>
            <person name="Bloem J."/>
            <person name="Labutti K."/>
            <person name="Salamov A."/>
            <person name="Andreopoulos B."/>
            <person name="Baker S."/>
            <person name="Barry K."/>
            <person name="Bills G."/>
            <person name="Bluhm B."/>
            <person name="Cannon C."/>
            <person name="Castanera R."/>
            <person name="Culley D."/>
            <person name="Daum C."/>
            <person name="Ezra D."/>
            <person name="Gonzalez J."/>
            <person name="Henrissat B."/>
            <person name="Kuo A."/>
            <person name="Liang C."/>
            <person name="Lipzen A."/>
            <person name="Lutzoni F."/>
            <person name="Magnuson J."/>
            <person name="Mondo S."/>
            <person name="Nolan M."/>
            <person name="Ohm R."/>
            <person name="Pangilinan J."/>
            <person name="Park H.-J."/>
            <person name="Ramirez L."/>
            <person name="Alfaro M."/>
            <person name="Sun H."/>
            <person name="Tritt A."/>
            <person name="Yoshinaga Y."/>
            <person name="Zwiers L.-H."/>
            <person name="Turgeon B."/>
            <person name="Goodwin S."/>
            <person name="Spatafora J."/>
            <person name="Crous P."/>
            <person name="Grigoriev I."/>
        </authorList>
    </citation>
    <scope>NUCLEOTIDE SEQUENCE</scope>
    <source>
        <strain evidence="8">CBS 133067</strain>
    </source>
</reference>
<proteinExistence type="inferred from homology"/>
<sequence length="1247" mass="132652">MDIPTPPTERRRGSISNLIRPKKAKKDKGDKSATSSVTGSSDPSSDQQLDLRRTSSDGQSPFERLKDRVRSRDDGGGSGRRLSVRLPGNRRRSKQQNGKDGIQDVVDTALPPGRGANGSNIFGTSKSEDSLEHSASISSSLLTEDSDPGPRSTRPPITTRDSHAGYLTLSSPLIPAESIDTSQEKQPAIESVQSLDTLATKKADTLAAPSLVKRSTSPVGRLKEALTPSRKSSNTSLREDSKQSKSGKGGGGGVVVEGDKEETLPQPPQPIAKTINDSERSNAGSNSANARPKTPQNIITKNLPSTPPGRLGDTPTTLVTPPTPTDPKHNISTQSTPKAGSKGSPPASLSTRRTRSNSIPPSKLSNSIAPPLTPTIEEIKTPGGSLTTTQNPTGTSGFFGSFFSATQNAANQLTNSILNPSLISGQRSRSGTGPDQAEKTGQAGGEEVILSESASTEETTASDSPQEKRQLAVETLGSGNLSLSHLGIADAPLEPAIKLTKSDMSDSTATNGTVVQTEEVLATAEDDAAAKAISAAYTNGDKVGGTGAEKAERPLSIAGLSDPGIQTPGRAQSVFNEESGIRRTGSIRSRVSERRKRRHRGSSATTGNTIAAAISASTAALANPQLNPGPKLTGFAVANPKRNRDFHQLFRSVPEDDYLIEDYSAALQRDILLQGRLYISEGHVCFSSNILGWVTNLVISFDEIVSVEKKSTAVIFPNAIVVQTLHARNVFASLVSRDTTYDLLINIWKISHPNLKSSLNGVTLDDAGGTGDKTEKAGSIVPSDGEDDSLDESEDDVYDEDAEEEEGDGSFAGEAGDANGVDATGADDENGGTRKTSAAVIGATVAGGAAKVIDAVEAVVAGATASADYPGPQSHEATACGDEGAHLEKLLIDTTIPAPLGKVYSMMFGPASGTWMRRWLIDDQKSMDLQLEDDKKGLDDSKKSMNYSYIKPLTGSIGPKQTKCVISQTLEQFDLEKAVTVSCATQNPDVPSGNIFVVKTRYCLMWGPGNSTRMIANCTIEWSGKSWLKGPIEKAANDGQNQYVKDLITALRAAVVAKASTPKSLTKGLKGAKKRGKKEADIAVDQDAVAIVGTAGTPTIQRNDPNWGLFEPLHGLLGPVVDLVGGTRLLVGILCIMVFWMWIRQPAVPGDVGLFGAGRMSPARMAAYEEMWRREEGELWRWLESRVGSDGVGGAGDRIWESLKEKERKDVASDMREREVEEAIKVTKERLQVLEDVVRRRKDRDRE</sequence>
<dbReference type="PROSITE" id="PS51778">
    <property type="entry name" value="VAST"/>
    <property type="match status" value="1"/>
</dbReference>
<evidence type="ECO:0000256" key="5">
    <source>
        <dbReference type="ARBA" id="ARBA00023136"/>
    </source>
</evidence>
<dbReference type="GO" id="GO:0032541">
    <property type="term" value="C:cortical endoplasmic reticulum"/>
    <property type="evidence" value="ECO:0007669"/>
    <property type="project" value="TreeGrafter"/>
</dbReference>
<feature type="domain" description="VASt" evidence="7">
    <location>
        <begin position="887"/>
        <end position="1059"/>
    </location>
</feature>
<feature type="region of interest" description="Disordered" evidence="6">
    <location>
        <begin position="203"/>
        <end position="393"/>
    </location>
</feature>
<protein>
    <recommendedName>
        <fullName evidence="7">VASt domain-containing protein</fullName>
    </recommendedName>
</protein>
<accession>A0A9P4IKE9</accession>
<dbReference type="PANTHER" id="PTHR23319">
    <property type="entry name" value="GRAM DOMAIN CONTAINING 1B, ISOFORM E"/>
    <property type="match status" value="1"/>
</dbReference>
<feature type="compositionally biased region" description="Basic and acidic residues" evidence="6">
    <location>
        <begin position="63"/>
        <end position="75"/>
    </location>
</feature>
<dbReference type="Pfam" id="PF16016">
    <property type="entry name" value="VASt"/>
    <property type="match status" value="1"/>
</dbReference>
<dbReference type="GO" id="GO:0005789">
    <property type="term" value="C:endoplasmic reticulum membrane"/>
    <property type="evidence" value="ECO:0007669"/>
    <property type="project" value="TreeGrafter"/>
</dbReference>
<feature type="compositionally biased region" description="Polar residues" evidence="6">
    <location>
        <begin position="347"/>
        <end position="368"/>
    </location>
</feature>
<comment type="subcellular location">
    <subcellularLocation>
        <location evidence="1">Membrane</location>
        <topology evidence="1">Single-pass membrane protein</topology>
    </subcellularLocation>
</comment>
<organism evidence="8 9">
    <name type="scientific">Rhizodiscina lignyota</name>
    <dbReference type="NCBI Taxonomy" id="1504668"/>
    <lineage>
        <taxon>Eukaryota</taxon>
        <taxon>Fungi</taxon>
        <taxon>Dikarya</taxon>
        <taxon>Ascomycota</taxon>
        <taxon>Pezizomycotina</taxon>
        <taxon>Dothideomycetes</taxon>
        <taxon>Pleosporomycetidae</taxon>
        <taxon>Aulographales</taxon>
        <taxon>Rhizodiscinaceae</taxon>
        <taxon>Rhizodiscina</taxon>
    </lineage>
</organism>
<dbReference type="CDD" id="cd13220">
    <property type="entry name" value="PH-GRAM_GRAMDC"/>
    <property type="match status" value="1"/>
</dbReference>
<feature type="compositionally biased region" description="Low complexity" evidence="6">
    <location>
        <begin position="809"/>
        <end position="818"/>
    </location>
</feature>
<dbReference type="SMART" id="SM00568">
    <property type="entry name" value="GRAM"/>
    <property type="match status" value="1"/>
</dbReference>